<sequence length="534" mass="58326">MPYTIYFNGPIFTMDPVNPLAGALATDEHRVLYAGHLDGAYQSLPGGEKPRLIDLDGRVLLPGFIDAHAHLALFATELSGIPLKPLRSIKEITRALYKKVQTTPPGEWIRGGGYNDFYLAERRHPTRHDLDHIAPNHPVVLTRTCAHIAVANTMALKLAGIDLHAGDPSGGHYGRDSDSNTLNGILYDQALNRIQDASRLSPQEMTRYLSLASETWLKAGVTAIHDAGGPPEYFPVLIQAFRDGLIRQRVDAMVWNGLGINQLSSFLPSGICTGFHLQDLYIGAAKVMVDGSSSGPTAATREPYASDGLSQGILYHSQGELDQLIREAARRGFQVTTHAVGDQAIANSIRSIAQYGDSTRRNRIEHCAMCPHDLIADLVTWGITPVGQPHFLFEFGDGYIENYGTERGSHMFPFRSWLNAGLLPAGSSDSPVTNFRPLSGIGSAVFRQTQAGQVLAPEERLSVEEALTLYTINAARLAFAENEMGILKAGYRANFVILGEDIRRMSVFEDIRDCPVDATIVGGEIGWHRTSFPG</sequence>
<organism evidence="2 3">
    <name type="scientific">Sulfobacillus benefaciens</name>
    <dbReference type="NCBI Taxonomy" id="453960"/>
    <lineage>
        <taxon>Bacteria</taxon>
        <taxon>Bacillati</taxon>
        <taxon>Bacillota</taxon>
        <taxon>Clostridia</taxon>
        <taxon>Eubacteriales</taxon>
        <taxon>Clostridiales Family XVII. Incertae Sedis</taxon>
        <taxon>Sulfobacillus</taxon>
    </lineage>
</organism>
<dbReference type="Gene3D" id="3.10.310.70">
    <property type="match status" value="1"/>
</dbReference>
<dbReference type="InterPro" id="IPR013108">
    <property type="entry name" value="Amidohydro_3"/>
</dbReference>
<evidence type="ECO:0000259" key="1">
    <source>
        <dbReference type="Pfam" id="PF07969"/>
    </source>
</evidence>
<dbReference type="Gene3D" id="2.30.40.10">
    <property type="entry name" value="Urease, subunit C, domain 1"/>
    <property type="match status" value="1"/>
</dbReference>
<dbReference type="Gene3D" id="3.20.20.140">
    <property type="entry name" value="Metal-dependent hydrolases"/>
    <property type="match status" value="1"/>
</dbReference>
<dbReference type="AlphaFoldDB" id="A0A2T2WS37"/>
<reference evidence="2 3" key="1">
    <citation type="journal article" date="2014" name="BMC Genomics">
        <title>Comparison of environmental and isolate Sulfobacillus genomes reveals diverse carbon, sulfur, nitrogen, and hydrogen metabolisms.</title>
        <authorList>
            <person name="Justice N.B."/>
            <person name="Norman A."/>
            <person name="Brown C.T."/>
            <person name="Singh A."/>
            <person name="Thomas B.C."/>
            <person name="Banfield J.F."/>
        </authorList>
    </citation>
    <scope>NUCLEOTIDE SEQUENCE [LARGE SCALE GENOMIC DNA]</scope>
    <source>
        <strain evidence="2">AMDSBA1</strain>
    </source>
</reference>
<dbReference type="CDD" id="cd01300">
    <property type="entry name" value="YtcJ_like"/>
    <property type="match status" value="1"/>
</dbReference>
<dbReference type="Proteomes" id="UP000242699">
    <property type="component" value="Unassembled WGS sequence"/>
</dbReference>
<dbReference type="InterPro" id="IPR011059">
    <property type="entry name" value="Metal-dep_hydrolase_composite"/>
</dbReference>
<dbReference type="SUPFAM" id="SSF51338">
    <property type="entry name" value="Composite domain of metallo-dependent hydrolases"/>
    <property type="match status" value="1"/>
</dbReference>
<proteinExistence type="predicted"/>
<dbReference type="EMBL" id="PXYT01000061">
    <property type="protein sequence ID" value="PSR25055.1"/>
    <property type="molecule type" value="Genomic_DNA"/>
</dbReference>
<evidence type="ECO:0000313" key="3">
    <source>
        <dbReference type="Proteomes" id="UP000242699"/>
    </source>
</evidence>
<dbReference type="GO" id="GO:0016810">
    <property type="term" value="F:hydrolase activity, acting on carbon-nitrogen (but not peptide) bonds"/>
    <property type="evidence" value="ECO:0007669"/>
    <property type="project" value="InterPro"/>
</dbReference>
<dbReference type="PANTHER" id="PTHR22642">
    <property type="entry name" value="IMIDAZOLONEPROPIONASE"/>
    <property type="match status" value="1"/>
</dbReference>
<comment type="caution">
    <text evidence="2">The sequence shown here is derived from an EMBL/GenBank/DDBJ whole genome shotgun (WGS) entry which is preliminary data.</text>
</comment>
<feature type="domain" description="Amidohydrolase 3" evidence="1">
    <location>
        <begin position="52"/>
        <end position="525"/>
    </location>
</feature>
<dbReference type="PANTHER" id="PTHR22642:SF2">
    <property type="entry name" value="PROTEIN LONG AFTER FAR-RED 3"/>
    <property type="match status" value="1"/>
</dbReference>
<name>A0A2T2WS37_9FIRM</name>
<gene>
    <name evidence="2" type="ORF">C7B43_17630</name>
</gene>
<evidence type="ECO:0000313" key="2">
    <source>
        <dbReference type="EMBL" id="PSR25055.1"/>
    </source>
</evidence>
<accession>A0A2T2WS37</accession>
<dbReference type="SUPFAM" id="SSF51556">
    <property type="entry name" value="Metallo-dependent hydrolases"/>
    <property type="match status" value="1"/>
</dbReference>
<dbReference type="Pfam" id="PF07969">
    <property type="entry name" value="Amidohydro_3"/>
    <property type="match status" value="1"/>
</dbReference>
<protein>
    <recommendedName>
        <fullName evidence="1">Amidohydrolase 3 domain-containing protein</fullName>
    </recommendedName>
</protein>
<dbReference type="InterPro" id="IPR032466">
    <property type="entry name" value="Metal_Hydrolase"/>
</dbReference>
<dbReference type="InterPro" id="IPR033932">
    <property type="entry name" value="YtcJ-like"/>
</dbReference>